<evidence type="ECO:0000313" key="2">
    <source>
        <dbReference type="Proteomes" id="UP000608513"/>
    </source>
</evidence>
<sequence length="229" mass="25812">MEILHRAAPCRNVPVTSTLELTMRTPRYTPDELLAKYREIRESVGPQEFFTAPKHKKTQEFWCAAHFGRHYAHGIGSCHILIEDHDEQSDADFQFEAAGGLHPFQITEVQAPGRRRGDEYKKEASTKATLEDCSDGTENGPRWIREAIEKKLTRYGGRVSHLNLLVYLNFPAYDQQYVDIRETCASVSSPFASVWLLNGNAAACIWSQTALSGPEGWLFGPESLVVDEP</sequence>
<dbReference type="RefSeq" id="WP_187079141.1">
    <property type="nucleotide sequence ID" value="NZ_JACORT010000019.1"/>
</dbReference>
<dbReference type="Proteomes" id="UP000608513">
    <property type="component" value="Unassembled WGS sequence"/>
</dbReference>
<protein>
    <submittedName>
        <fullName evidence="1">Uncharacterized protein</fullName>
    </submittedName>
</protein>
<dbReference type="AlphaFoldDB" id="A0A923MYD4"/>
<accession>A0A923MYD4</accession>
<proteinExistence type="predicted"/>
<evidence type="ECO:0000313" key="1">
    <source>
        <dbReference type="EMBL" id="MBC5786394.1"/>
    </source>
</evidence>
<keyword evidence="2" id="KW-1185">Reference proteome</keyword>
<dbReference type="EMBL" id="JACORT010000019">
    <property type="protein sequence ID" value="MBC5786394.1"/>
    <property type="molecule type" value="Genomic_DNA"/>
</dbReference>
<dbReference type="Gene3D" id="3.40.1540.10">
    <property type="entry name" value="Protein of unknown function DUF1780, putative endonuclease"/>
    <property type="match status" value="1"/>
</dbReference>
<gene>
    <name evidence="1" type="ORF">H8N03_25880</name>
</gene>
<dbReference type="InterPro" id="IPR037074">
    <property type="entry name" value="DUF1780_sf"/>
</dbReference>
<organism evidence="1 2">
    <name type="scientific">Ramlibacter cellulosilyticus</name>
    <dbReference type="NCBI Taxonomy" id="2764187"/>
    <lineage>
        <taxon>Bacteria</taxon>
        <taxon>Pseudomonadati</taxon>
        <taxon>Pseudomonadota</taxon>
        <taxon>Betaproteobacteria</taxon>
        <taxon>Burkholderiales</taxon>
        <taxon>Comamonadaceae</taxon>
        <taxon>Ramlibacter</taxon>
    </lineage>
</organism>
<reference evidence="1" key="1">
    <citation type="submission" date="2020-08" db="EMBL/GenBank/DDBJ databases">
        <title>Ramlibacter sp. USB13 16S ribosomal RNA gene genome sequencing and assembly.</title>
        <authorList>
            <person name="Kang M."/>
        </authorList>
    </citation>
    <scope>NUCLEOTIDE SEQUENCE</scope>
    <source>
        <strain evidence="1">USB13</strain>
    </source>
</reference>
<name>A0A923MYD4_9BURK</name>
<comment type="caution">
    <text evidence="1">The sequence shown here is derived from an EMBL/GenBank/DDBJ whole genome shotgun (WGS) entry which is preliminary data.</text>
</comment>